<dbReference type="InterPro" id="IPR036047">
    <property type="entry name" value="F-box-like_dom_sf"/>
</dbReference>
<name>A0AAU9K7A6_9CILI</name>
<dbReference type="Proteomes" id="UP001162131">
    <property type="component" value="Unassembled WGS sequence"/>
</dbReference>
<reference evidence="2" key="1">
    <citation type="submission" date="2021-09" db="EMBL/GenBank/DDBJ databases">
        <authorList>
            <consortium name="AG Swart"/>
            <person name="Singh M."/>
            <person name="Singh A."/>
            <person name="Seah K."/>
            <person name="Emmerich C."/>
        </authorList>
    </citation>
    <scope>NUCLEOTIDE SEQUENCE</scope>
    <source>
        <strain evidence="2">ATCC30299</strain>
    </source>
</reference>
<comment type="caution">
    <text evidence="2">The sequence shown here is derived from an EMBL/GenBank/DDBJ whole genome shotgun (WGS) entry which is preliminary data.</text>
</comment>
<proteinExistence type="predicted"/>
<accession>A0AAU9K7A6</accession>
<gene>
    <name evidence="2" type="ORF">BSTOLATCC_MIC59666</name>
</gene>
<dbReference type="EMBL" id="CAJZBQ010000057">
    <property type="protein sequence ID" value="CAG9333857.1"/>
    <property type="molecule type" value="Genomic_DNA"/>
</dbReference>
<sequence>MKSLNILSEIFSYLSYIDLSMCAKVSKLFNRVSKASSTWRREALRIATGNLIFYGRPLDQSGSSHFSIGSTDWKQNLLDFLNSKQNWLCIDFPNKSKDATNLFSEFINILKEPDIPFPVLRRDKKIYSTLFQEMLAYQESGPSLRLSTNALTESVIFELFKNHKNLEVEFATQVEISQLIIAKWNLRAKSEIVLRKMSIGALSSKSTAVSIDQESELMNIYFTFPLKNAKPVVLKLHRAIKCTISKYCQIALASILDYCDLAEQCNQYIIKWNAFCASMKELNAMYMSFNEAFNKVFKKKAEISPNGPQFSIMRLMALQWRRKVFDKFKDRLVEEALILIELSREKDMSQEFTYLLVKIVQSIVDMSINELSVHFINHSQFYSDGLYELLHEKIILETSKYYQNLVNLKPVEFLQKTNKDFKLIQRVFLKSTQNEIEKILTETKLEFCKKVSPEEAEKILYNESEVYPSRDNLEKKTSEDCMIEKHAHKAGFPLDSSPEERILYSMANDISPLEFEGIILNYELN</sequence>
<evidence type="ECO:0000313" key="3">
    <source>
        <dbReference type="Proteomes" id="UP001162131"/>
    </source>
</evidence>
<dbReference type="SUPFAM" id="SSF74788">
    <property type="entry name" value="Cullin repeat-like"/>
    <property type="match status" value="1"/>
</dbReference>
<evidence type="ECO:0000259" key="1">
    <source>
        <dbReference type="Pfam" id="PF12937"/>
    </source>
</evidence>
<dbReference type="InterPro" id="IPR001810">
    <property type="entry name" value="F-box_dom"/>
</dbReference>
<dbReference type="Gene3D" id="1.20.1280.50">
    <property type="match status" value="1"/>
</dbReference>
<dbReference type="SUPFAM" id="SSF81383">
    <property type="entry name" value="F-box domain"/>
    <property type="match status" value="1"/>
</dbReference>
<keyword evidence="3" id="KW-1185">Reference proteome</keyword>
<evidence type="ECO:0000313" key="2">
    <source>
        <dbReference type="EMBL" id="CAG9333857.1"/>
    </source>
</evidence>
<protein>
    <recommendedName>
        <fullName evidence="1">F-box domain-containing protein</fullName>
    </recommendedName>
</protein>
<organism evidence="2 3">
    <name type="scientific">Blepharisma stoltei</name>
    <dbReference type="NCBI Taxonomy" id="1481888"/>
    <lineage>
        <taxon>Eukaryota</taxon>
        <taxon>Sar</taxon>
        <taxon>Alveolata</taxon>
        <taxon>Ciliophora</taxon>
        <taxon>Postciliodesmatophora</taxon>
        <taxon>Heterotrichea</taxon>
        <taxon>Heterotrichida</taxon>
        <taxon>Blepharismidae</taxon>
        <taxon>Blepharisma</taxon>
    </lineage>
</organism>
<dbReference type="Gene3D" id="1.20.1310.10">
    <property type="entry name" value="Cullin Repeats"/>
    <property type="match status" value="1"/>
</dbReference>
<feature type="domain" description="F-box" evidence="1">
    <location>
        <begin position="6"/>
        <end position="41"/>
    </location>
</feature>
<dbReference type="InterPro" id="IPR016159">
    <property type="entry name" value="Cullin_repeat-like_dom_sf"/>
</dbReference>
<dbReference type="AlphaFoldDB" id="A0AAU9K7A6"/>
<dbReference type="Pfam" id="PF12937">
    <property type="entry name" value="F-box-like"/>
    <property type="match status" value="1"/>
</dbReference>